<sequence>MVSVWLGNQPHLTPSPESTPPERPPTPPPLPPPPKHYQSTPVNPDYGSMVSVWLGNQPHLTPSPESTPPERPPTPPPLPPPPKHYQSTPVNPGKGKRRCFELETSKEDQKSPAAMLGDVLKQLSTERPQLRHVKRSPGGSNPEKTPKVLDPSDVLAKILRKRFQAFHMDPSDTDDTEDSFHNTAEFMNEVLTSPASLV</sequence>
<dbReference type="OrthoDB" id="2133332at2759"/>
<dbReference type="InParanoid" id="A0A482WKM8"/>
<name>A0A482WKM8_LAOST</name>
<dbReference type="Proteomes" id="UP000291343">
    <property type="component" value="Unassembled WGS sequence"/>
</dbReference>
<keyword evidence="3" id="KW-1185">Reference proteome</keyword>
<proteinExistence type="predicted"/>
<organism evidence="2 3">
    <name type="scientific">Laodelphax striatellus</name>
    <name type="common">Small brown planthopper</name>
    <name type="synonym">Delphax striatella</name>
    <dbReference type="NCBI Taxonomy" id="195883"/>
    <lineage>
        <taxon>Eukaryota</taxon>
        <taxon>Metazoa</taxon>
        <taxon>Ecdysozoa</taxon>
        <taxon>Arthropoda</taxon>
        <taxon>Hexapoda</taxon>
        <taxon>Insecta</taxon>
        <taxon>Pterygota</taxon>
        <taxon>Neoptera</taxon>
        <taxon>Paraneoptera</taxon>
        <taxon>Hemiptera</taxon>
        <taxon>Auchenorrhyncha</taxon>
        <taxon>Fulgoroidea</taxon>
        <taxon>Delphacidae</taxon>
        <taxon>Criomorphinae</taxon>
        <taxon>Laodelphax</taxon>
    </lineage>
</organism>
<reference evidence="2 3" key="1">
    <citation type="journal article" date="2017" name="Gigascience">
        <title>Genome sequence of the small brown planthopper, Laodelphax striatellus.</title>
        <authorList>
            <person name="Zhu J."/>
            <person name="Jiang F."/>
            <person name="Wang X."/>
            <person name="Yang P."/>
            <person name="Bao Y."/>
            <person name="Zhao W."/>
            <person name="Wang W."/>
            <person name="Lu H."/>
            <person name="Wang Q."/>
            <person name="Cui N."/>
            <person name="Li J."/>
            <person name="Chen X."/>
            <person name="Luo L."/>
            <person name="Yu J."/>
            <person name="Kang L."/>
            <person name="Cui F."/>
        </authorList>
    </citation>
    <scope>NUCLEOTIDE SEQUENCE [LARGE SCALE GENOMIC DNA]</scope>
    <source>
        <strain evidence="2">Lst14</strain>
    </source>
</reference>
<feature type="region of interest" description="Disordered" evidence="1">
    <location>
        <begin position="1"/>
        <end position="151"/>
    </location>
</feature>
<gene>
    <name evidence="2" type="ORF">LSTR_LSTR011655</name>
</gene>
<feature type="compositionally biased region" description="Basic and acidic residues" evidence="1">
    <location>
        <begin position="98"/>
        <end position="110"/>
    </location>
</feature>
<dbReference type="SMR" id="A0A482WKM8"/>
<dbReference type="AlphaFoldDB" id="A0A482WKM8"/>
<evidence type="ECO:0000313" key="3">
    <source>
        <dbReference type="Proteomes" id="UP000291343"/>
    </source>
</evidence>
<dbReference type="EMBL" id="QKKF02032620">
    <property type="protein sequence ID" value="RZF34085.1"/>
    <property type="molecule type" value="Genomic_DNA"/>
</dbReference>
<evidence type="ECO:0000256" key="1">
    <source>
        <dbReference type="SAM" id="MobiDB-lite"/>
    </source>
</evidence>
<evidence type="ECO:0000313" key="2">
    <source>
        <dbReference type="EMBL" id="RZF34085.1"/>
    </source>
</evidence>
<feature type="compositionally biased region" description="Pro residues" evidence="1">
    <location>
        <begin position="65"/>
        <end position="83"/>
    </location>
</feature>
<accession>A0A482WKM8</accession>
<feature type="compositionally biased region" description="Pro residues" evidence="1">
    <location>
        <begin position="17"/>
        <end position="35"/>
    </location>
</feature>
<protein>
    <submittedName>
        <fullName evidence="2">Uncharacterized protein</fullName>
    </submittedName>
</protein>
<comment type="caution">
    <text evidence="2">The sequence shown here is derived from an EMBL/GenBank/DDBJ whole genome shotgun (WGS) entry which is preliminary data.</text>
</comment>
<dbReference type="PRINTS" id="PR01217">
    <property type="entry name" value="PRICHEXTENSN"/>
</dbReference>